<name>A0ABS4JDA6_9BACL</name>
<dbReference type="RefSeq" id="WP_209859184.1">
    <property type="nucleotide sequence ID" value="NZ_JAGGLD010000001.1"/>
</dbReference>
<evidence type="ECO:0000313" key="3">
    <source>
        <dbReference type="Proteomes" id="UP001519288"/>
    </source>
</evidence>
<evidence type="ECO:0000256" key="1">
    <source>
        <dbReference type="SAM" id="SignalP"/>
    </source>
</evidence>
<accession>A0ABS4JDA6</accession>
<gene>
    <name evidence="2" type="ORF">J2Z69_000723</name>
</gene>
<feature type="chain" id="PRO_5046738856" description="Peptidase M10 metallopeptidase domain-containing protein" evidence="1">
    <location>
        <begin position="26"/>
        <end position="317"/>
    </location>
</feature>
<dbReference type="InterPro" id="IPR024079">
    <property type="entry name" value="MetalloPept_cat_dom_sf"/>
</dbReference>
<dbReference type="SUPFAM" id="SSF55486">
    <property type="entry name" value="Metalloproteases ('zincins'), catalytic domain"/>
    <property type="match status" value="1"/>
</dbReference>
<protein>
    <recommendedName>
        <fullName evidence="4">Peptidase M10 metallopeptidase domain-containing protein</fullName>
    </recommendedName>
</protein>
<evidence type="ECO:0000313" key="2">
    <source>
        <dbReference type="EMBL" id="MBP1999704.1"/>
    </source>
</evidence>
<comment type="caution">
    <text evidence="2">The sequence shown here is derived from an EMBL/GenBank/DDBJ whole genome shotgun (WGS) entry which is preliminary data.</text>
</comment>
<proteinExistence type="predicted"/>
<keyword evidence="3" id="KW-1185">Reference proteome</keyword>
<dbReference type="EMBL" id="JAGGLD010000001">
    <property type="protein sequence ID" value="MBP1999704.1"/>
    <property type="molecule type" value="Genomic_DNA"/>
</dbReference>
<reference evidence="2 3" key="1">
    <citation type="submission" date="2021-03" db="EMBL/GenBank/DDBJ databases">
        <title>Genomic Encyclopedia of Type Strains, Phase IV (KMG-IV): sequencing the most valuable type-strain genomes for metagenomic binning, comparative biology and taxonomic classification.</title>
        <authorList>
            <person name="Goeker M."/>
        </authorList>
    </citation>
    <scope>NUCLEOTIDE SEQUENCE [LARGE SCALE GENOMIC DNA]</scope>
    <source>
        <strain evidence="2 3">DSM 26806</strain>
    </source>
</reference>
<dbReference type="Proteomes" id="UP001519288">
    <property type="component" value="Unassembled WGS sequence"/>
</dbReference>
<evidence type="ECO:0008006" key="4">
    <source>
        <dbReference type="Google" id="ProtNLM"/>
    </source>
</evidence>
<keyword evidence="1" id="KW-0732">Signal</keyword>
<dbReference type="Gene3D" id="3.40.390.10">
    <property type="entry name" value="Collagenase (Catalytic Domain)"/>
    <property type="match status" value="1"/>
</dbReference>
<sequence>MKKKISKAILASALLSLSVGSVSYAHYYSGGFDLYSMSYRLIDSAGSTAFSKAASNWTSAVGTTITKNSTSLNAGHYGEMNYGWFGLYDPTGSPTKYFHIYVNTTAIHSYQGCNSNPGACAISTTTHEFGHAQYLNDIETGFGDNAIMSYQRDRTKTTAPQQHDINDIRSYRTGATSKDNANSYNPEPHADWPEFKFDELVSKQSDLVVQVKVLSNQEKPAVEGLPPARLSKLQVINTIQGSAPNEITLDQALDFVKIGKTYILVLKKIGDYYYESDKNSVILEENGSYNSNIPDFKKRFTEFNTFKSSFTIKKSSL</sequence>
<organism evidence="2 3">
    <name type="scientific">Paenibacillus shirakamiensis</name>
    <dbReference type="NCBI Taxonomy" id="1265935"/>
    <lineage>
        <taxon>Bacteria</taxon>
        <taxon>Bacillati</taxon>
        <taxon>Bacillota</taxon>
        <taxon>Bacilli</taxon>
        <taxon>Bacillales</taxon>
        <taxon>Paenibacillaceae</taxon>
        <taxon>Paenibacillus</taxon>
    </lineage>
</organism>
<feature type="signal peptide" evidence="1">
    <location>
        <begin position="1"/>
        <end position="25"/>
    </location>
</feature>